<dbReference type="PANTHER" id="PTHR43792">
    <property type="entry name" value="GNAT FAMILY, PUTATIVE (AFU_ORTHOLOGUE AFUA_3G00765)-RELATED-RELATED"/>
    <property type="match status" value="1"/>
</dbReference>
<proteinExistence type="predicted"/>
<evidence type="ECO:0000313" key="2">
    <source>
        <dbReference type="EMBL" id="MPM18295.1"/>
    </source>
</evidence>
<dbReference type="GO" id="GO:0016747">
    <property type="term" value="F:acyltransferase activity, transferring groups other than amino-acyl groups"/>
    <property type="evidence" value="ECO:0007669"/>
    <property type="project" value="InterPro"/>
</dbReference>
<organism evidence="2">
    <name type="scientific">bioreactor metagenome</name>
    <dbReference type="NCBI Taxonomy" id="1076179"/>
    <lineage>
        <taxon>unclassified sequences</taxon>
        <taxon>metagenomes</taxon>
        <taxon>ecological metagenomes</taxon>
    </lineage>
</organism>
<dbReference type="Pfam" id="PF13302">
    <property type="entry name" value="Acetyltransf_3"/>
    <property type="match status" value="1"/>
</dbReference>
<reference evidence="2" key="1">
    <citation type="submission" date="2019-08" db="EMBL/GenBank/DDBJ databases">
        <authorList>
            <person name="Kucharzyk K."/>
            <person name="Murdoch R.W."/>
            <person name="Higgins S."/>
            <person name="Loffler F."/>
        </authorList>
    </citation>
    <scope>NUCLEOTIDE SEQUENCE</scope>
</reference>
<dbReference type="PROSITE" id="PS51186">
    <property type="entry name" value="GNAT"/>
    <property type="match status" value="1"/>
</dbReference>
<evidence type="ECO:0000259" key="1">
    <source>
        <dbReference type="PROSITE" id="PS51186"/>
    </source>
</evidence>
<dbReference type="PANTHER" id="PTHR43792:SF1">
    <property type="entry name" value="N-ACETYLTRANSFERASE DOMAIN-CONTAINING PROTEIN"/>
    <property type="match status" value="1"/>
</dbReference>
<sequence length="191" mass="21662">MEQEILKLQTPRLILRPLIPADAEAFFAYRSLPEVALYQGWKPMNLEEANEFIVKNTSTPAFTPDTWVQLAVCLASGELIGDVGVHFYYDGQQVEFGYTLSPAFQGFGYAREAIKYLLDFFLLSREMHRAFASVDPDNARSIRLLESLGFRKEAHHISSYLASDGWHDDASYALLAEEWQKRTASEVKSSS</sequence>
<dbReference type="SUPFAM" id="SSF55729">
    <property type="entry name" value="Acyl-CoA N-acyltransferases (Nat)"/>
    <property type="match status" value="1"/>
</dbReference>
<protein>
    <recommendedName>
        <fullName evidence="1">N-acetyltransferase domain-containing protein</fullName>
    </recommendedName>
</protein>
<dbReference type="EMBL" id="VSSQ01002955">
    <property type="protein sequence ID" value="MPM18295.1"/>
    <property type="molecule type" value="Genomic_DNA"/>
</dbReference>
<dbReference type="InterPro" id="IPR051531">
    <property type="entry name" value="N-acetyltransferase"/>
</dbReference>
<dbReference type="AlphaFoldDB" id="A0A644XQ91"/>
<feature type="domain" description="N-acetyltransferase" evidence="1">
    <location>
        <begin position="13"/>
        <end position="177"/>
    </location>
</feature>
<dbReference type="InterPro" id="IPR000182">
    <property type="entry name" value="GNAT_dom"/>
</dbReference>
<dbReference type="Gene3D" id="3.40.630.30">
    <property type="match status" value="1"/>
</dbReference>
<comment type="caution">
    <text evidence="2">The sequence shown here is derived from an EMBL/GenBank/DDBJ whole genome shotgun (WGS) entry which is preliminary data.</text>
</comment>
<gene>
    <name evidence="2" type="ORF">SDC9_64701</name>
</gene>
<name>A0A644XQ91_9ZZZZ</name>
<accession>A0A644XQ91</accession>
<dbReference type="InterPro" id="IPR016181">
    <property type="entry name" value="Acyl_CoA_acyltransferase"/>
</dbReference>